<protein>
    <recommendedName>
        <fullName evidence="7">Major facilitator superfamily (MFS) profile domain-containing protein</fullName>
    </recommendedName>
</protein>
<feature type="transmembrane region" description="Helical" evidence="4">
    <location>
        <begin position="100"/>
        <end position="118"/>
    </location>
</feature>
<keyword evidence="4" id="KW-0472">Membrane</keyword>
<gene>
    <name evidence="5" type="ORF">ACFQ1S_16365</name>
</gene>
<evidence type="ECO:0008006" key="7">
    <source>
        <dbReference type="Google" id="ProtNLM"/>
    </source>
</evidence>
<name>A0ABW3M9H5_9PSEU</name>
<organism evidence="5 6">
    <name type="scientific">Kibdelosporangium lantanae</name>
    <dbReference type="NCBI Taxonomy" id="1497396"/>
    <lineage>
        <taxon>Bacteria</taxon>
        <taxon>Bacillati</taxon>
        <taxon>Actinomycetota</taxon>
        <taxon>Actinomycetes</taxon>
        <taxon>Pseudonocardiales</taxon>
        <taxon>Pseudonocardiaceae</taxon>
        <taxon>Kibdelosporangium</taxon>
    </lineage>
</organism>
<evidence type="ECO:0000313" key="6">
    <source>
        <dbReference type="Proteomes" id="UP001597045"/>
    </source>
</evidence>
<feature type="transmembrane region" description="Helical" evidence="4">
    <location>
        <begin position="191"/>
        <end position="209"/>
    </location>
</feature>
<dbReference type="PANTHER" id="PTHR32196:SF21">
    <property type="entry name" value="ABC TRANSPORTER PERMEASE PROTEIN YPHD-RELATED"/>
    <property type="match status" value="1"/>
</dbReference>
<keyword evidence="1" id="KW-0813">Transport</keyword>
<evidence type="ECO:0000313" key="5">
    <source>
        <dbReference type="EMBL" id="MFD1047007.1"/>
    </source>
</evidence>
<evidence type="ECO:0000256" key="2">
    <source>
        <dbReference type="ARBA" id="ARBA00022519"/>
    </source>
</evidence>
<keyword evidence="6" id="KW-1185">Reference proteome</keyword>
<keyword evidence="4" id="KW-1133">Transmembrane helix</keyword>
<feature type="transmembrane region" description="Helical" evidence="4">
    <location>
        <begin position="124"/>
        <end position="148"/>
    </location>
</feature>
<feature type="transmembrane region" description="Helical" evidence="4">
    <location>
        <begin position="160"/>
        <end position="185"/>
    </location>
</feature>
<dbReference type="EMBL" id="JBHTIS010000888">
    <property type="protein sequence ID" value="MFD1047007.1"/>
    <property type="molecule type" value="Genomic_DNA"/>
</dbReference>
<reference evidence="6" key="1">
    <citation type="journal article" date="2019" name="Int. J. Syst. Evol. Microbiol.">
        <title>The Global Catalogue of Microorganisms (GCM) 10K type strain sequencing project: providing services to taxonomists for standard genome sequencing and annotation.</title>
        <authorList>
            <consortium name="The Broad Institute Genomics Platform"/>
            <consortium name="The Broad Institute Genome Sequencing Center for Infectious Disease"/>
            <person name="Wu L."/>
            <person name="Ma J."/>
        </authorList>
    </citation>
    <scope>NUCLEOTIDE SEQUENCE [LARGE SCALE GENOMIC DNA]</scope>
    <source>
        <strain evidence="6">JCM 31486</strain>
    </source>
</reference>
<feature type="transmembrane region" description="Helical" evidence="4">
    <location>
        <begin position="20"/>
        <end position="37"/>
    </location>
</feature>
<keyword evidence="2" id="KW-0997">Cell inner membrane</keyword>
<evidence type="ECO:0000256" key="4">
    <source>
        <dbReference type="SAM" id="Phobius"/>
    </source>
</evidence>
<accession>A0ABW3M9H5</accession>
<proteinExistence type="predicted"/>
<keyword evidence="4" id="KW-0812">Transmembrane</keyword>
<dbReference type="Gene3D" id="1.20.1250.20">
    <property type="entry name" value="MFS general substrate transporter like domains"/>
    <property type="match status" value="1"/>
</dbReference>
<dbReference type="SUPFAM" id="SSF103473">
    <property type="entry name" value="MFS general substrate transporter"/>
    <property type="match status" value="1"/>
</dbReference>
<keyword evidence="2" id="KW-1003">Cell membrane</keyword>
<comment type="caution">
    <text evidence="5">The sequence shown here is derived from an EMBL/GenBank/DDBJ whole genome shotgun (WGS) entry which is preliminary data.</text>
</comment>
<dbReference type="Proteomes" id="UP001597045">
    <property type="component" value="Unassembled WGS sequence"/>
</dbReference>
<feature type="transmembrane region" description="Helical" evidence="4">
    <location>
        <begin position="75"/>
        <end position="93"/>
    </location>
</feature>
<evidence type="ECO:0000256" key="1">
    <source>
        <dbReference type="ARBA" id="ARBA00022448"/>
    </source>
</evidence>
<dbReference type="PANTHER" id="PTHR32196">
    <property type="entry name" value="ABC TRANSPORTER PERMEASE PROTEIN YPHD-RELATED-RELATED"/>
    <property type="match status" value="1"/>
</dbReference>
<sequence length="235" mass="24511">MTTVQERRGSLSEYMLRTPAVGPTIALVVAVVVFSFATDTFFNVDNLSLVVQQSLVIGTLALGQTLVILTGGIDLANAAIAVLATLIMAKYTLLHHVPGIVTLILGVVVAAAISGVSGDSFVHFLLALTLNGIGWNFLYLAGTTLLVRCYPRGRGGRIQAVAEGVGSVTGVAASLSASTVFYFLGWQGTNIPVLTIATALFVVLTIAAVRAKDDTPPAEDEPAPVSEKQLAEQES</sequence>
<evidence type="ECO:0000256" key="3">
    <source>
        <dbReference type="SAM" id="MobiDB-lite"/>
    </source>
</evidence>
<feature type="region of interest" description="Disordered" evidence="3">
    <location>
        <begin position="213"/>
        <end position="235"/>
    </location>
</feature>
<dbReference type="InterPro" id="IPR036259">
    <property type="entry name" value="MFS_trans_sf"/>
</dbReference>